<proteinExistence type="predicted"/>
<gene>
    <name evidence="2" type="ORF">PsYK624_097650</name>
</gene>
<name>A0A9P3GEZ9_9APHY</name>
<dbReference type="AlphaFoldDB" id="A0A9P3GEZ9"/>
<dbReference type="Pfam" id="PF14027">
    <property type="entry name" value="Questin_oxidase"/>
    <property type="match status" value="1"/>
</dbReference>
<evidence type="ECO:0000313" key="3">
    <source>
        <dbReference type="Proteomes" id="UP000703269"/>
    </source>
</evidence>
<dbReference type="EMBL" id="BPQB01000033">
    <property type="protein sequence ID" value="GJE93605.1"/>
    <property type="molecule type" value="Genomic_DNA"/>
</dbReference>
<keyword evidence="1" id="KW-0560">Oxidoreductase</keyword>
<protein>
    <submittedName>
        <fullName evidence="2">Questin oxidase family protein</fullName>
    </submittedName>
</protein>
<dbReference type="OrthoDB" id="10004862at2759"/>
<dbReference type="PANTHER" id="PTHR35870:SF1">
    <property type="entry name" value="PROTEIN, PUTATIVE (AFU_ORTHOLOGUE AFUA_5G03330)-RELATED"/>
    <property type="match status" value="1"/>
</dbReference>
<dbReference type="Proteomes" id="UP000703269">
    <property type="component" value="Unassembled WGS sequence"/>
</dbReference>
<sequence length="573" mass="62497">MDATPDELSTRFPWPAPPHPSVVPAPIRHAGWSSESTEALLTNLKDNHQRWHIFFNDQHFHNHAAHHLLAIYAMGAPASLLDAAYHTHVVYQRPAFAPPETFEARKVREDMEEVVLDDSNWKDFLGDDRYYQAFVAFFAHKLQDKAAGKNAIQRVLEDYVMSADANLTPAKTGTKPLMLSRFLAGFVHPLIHAGYGAEFSLPGLIAEGLSEAAVQPVEAEVLFTPELFGAGATGIASRLASIALSATTAQTDDVHALAILAQVARDPEFEPRNIGLPVQPGANENSVNRVVRLGGAKLIEYLQSWFDTVTEDSAVLRAKFEEVVWVNNVVYAVGGWAGREKGEDDKKEFNGDFFLMHLVTSTLMTSSLLNVLTPRSAAVLLKTYFAFSIVLYIARGRPALPISAFYAATSAHPCPPGAVPQAAADTLPPSDPRTQGTPNPWLAIVQTTLVHPNEHLCKAQRALYHFAEWLGGTRPGAFAGLSGLSPTDRAVAEGDVGSGLSGAEVLDGTLFVRAAGLTADRLGWMREGEACRSWDGKGFFPREEEQARLEAVREEQERVNKFQGAGGMMYHAL</sequence>
<dbReference type="InterPro" id="IPR025337">
    <property type="entry name" value="Questin_oxidase-like"/>
</dbReference>
<dbReference type="PANTHER" id="PTHR35870">
    <property type="entry name" value="PROTEIN, PUTATIVE (AFU_ORTHOLOGUE AFUA_5G03330)-RELATED"/>
    <property type="match status" value="1"/>
</dbReference>
<accession>A0A9P3GEZ9</accession>
<dbReference type="GO" id="GO:0016491">
    <property type="term" value="F:oxidoreductase activity"/>
    <property type="evidence" value="ECO:0007669"/>
    <property type="project" value="UniProtKB-KW"/>
</dbReference>
<organism evidence="2 3">
    <name type="scientific">Phanerochaete sordida</name>
    <dbReference type="NCBI Taxonomy" id="48140"/>
    <lineage>
        <taxon>Eukaryota</taxon>
        <taxon>Fungi</taxon>
        <taxon>Dikarya</taxon>
        <taxon>Basidiomycota</taxon>
        <taxon>Agaricomycotina</taxon>
        <taxon>Agaricomycetes</taxon>
        <taxon>Polyporales</taxon>
        <taxon>Phanerochaetaceae</taxon>
        <taxon>Phanerochaete</taxon>
    </lineage>
</organism>
<evidence type="ECO:0000313" key="2">
    <source>
        <dbReference type="EMBL" id="GJE93605.1"/>
    </source>
</evidence>
<evidence type="ECO:0000256" key="1">
    <source>
        <dbReference type="ARBA" id="ARBA00023002"/>
    </source>
</evidence>
<keyword evidence="3" id="KW-1185">Reference proteome</keyword>
<comment type="caution">
    <text evidence="2">The sequence shown here is derived from an EMBL/GenBank/DDBJ whole genome shotgun (WGS) entry which is preliminary data.</text>
</comment>
<reference evidence="2 3" key="1">
    <citation type="submission" date="2021-08" db="EMBL/GenBank/DDBJ databases">
        <title>Draft Genome Sequence of Phanerochaete sordida strain YK-624.</title>
        <authorList>
            <person name="Mori T."/>
            <person name="Dohra H."/>
            <person name="Suzuki T."/>
            <person name="Kawagishi H."/>
            <person name="Hirai H."/>
        </authorList>
    </citation>
    <scope>NUCLEOTIDE SEQUENCE [LARGE SCALE GENOMIC DNA]</scope>
    <source>
        <strain evidence="2 3">YK-624</strain>
    </source>
</reference>